<gene>
    <name evidence="1" type="ORF">B9G39_09410</name>
</gene>
<organism evidence="1 2">
    <name type="scientific">Zooshikella ganghwensis</name>
    <dbReference type="NCBI Taxonomy" id="202772"/>
    <lineage>
        <taxon>Bacteria</taxon>
        <taxon>Pseudomonadati</taxon>
        <taxon>Pseudomonadota</taxon>
        <taxon>Gammaproteobacteria</taxon>
        <taxon>Oceanospirillales</taxon>
        <taxon>Zooshikellaceae</taxon>
        <taxon>Zooshikella</taxon>
    </lineage>
</organism>
<protein>
    <submittedName>
        <fullName evidence="1">DUF2237 domain-containing protein</fullName>
    </submittedName>
</protein>
<proteinExistence type="predicted"/>
<dbReference type="PANTHER" id="PTHR37466:SF1">
    <property type="entry name" value="SLR1628 PROTEIN"/>
    <property type="match status" value="1"/>
</dbReference>
<name>A0A4P9VSQ7_9GAMM</name>
<dbReference type="PANTHER" id="PTHR37466">
    <property type="entry name" value="SLR1628 PROTEIN"/>
    <property type="match status" value="1"/>
</dbReference>
<dbReference type="Pfam" id="PF09996">
    <property type="entry name" value="DUF2237"/>
    <property type="match status" value="1"/>
</dbReference>
<reference evidence="1 2" key="1">
    <citation type="submission" date="2017-04" db="EMBL/GenBank/DDBJ databases">
        <title>Draft genome sequence of Zooshikella ganghwensis VG4 isolated from Red Sea sediments.</title>
        <authorList>
            <person name="Rehman Z."/>
            <person name="Alam I."/>
            <person name="Kamau A."/>
            <person name="Bajic V."/>
            <person name="Leiknes T."/>
        </authorList>
    </citation>
    <scope>NUCLEOTIDE SEQUENCE [LARGE SCALE GENOMIC DNA]</scope>
    <source>
        <strain evidence="1 2">VG4</strain>
    </source>
</reference>
<dbReference type="EMBL" id="NDXW01000001">
    <property type="protein sequence ID" value="RDH46698.1"/>
    <property type="molecule type" value="Genomic_DNA"/>
</dbReference>
<dbReference type="AlphaFoldDB" id="A0A4P9VSQ7"/>
<accession>A0A4P9VSQ7</accession>
<dbReference type="Gene3D" id="3.30.56.110">
    <property type="entry name" value="Protein of unknown function DUF2237"/>
    <property type="match status" value="1"/>
</dbReference>
<evidence type="ECO:0000313" key="2">
    <source>
        <dbReference type="Proteomes" id="UP000257039"/>
    </source>
</evidence>
<evidence type="ECO:0000313" key="1">
    <source>
        <dbReference type="EMBL" id="RDH46698.1"/>
    </source>
</evidence>
<comment type="caution">
    <text evidence="1">The sequence shown here is derived from an EMBL/GenBank/DDBJ whole genome shotgun (WGS) entry which is preliminary data.</text>
</comment>
<keyword evidence="2" id="KW-1185">Reference proteome</keyword>
<dbReference type="InterPro" id="IPR018714">
    <property type="entry name" value="DUF2237"/>
</dbReference>
<dbReference type="RefSeq" id="WP_094789384.1">
    <property type="nucleotide sequence ID" value="NZ_NDXW01000001.1"/>
</dbReference>
<sequence length="125" mass="13802">MEQAPSLNVFGEPLSVCSHQPKTGYFRDGCCNTSDQDVGIHTVCAVMTEAFLAFSLEQGNDLVTPVPEHGFSGLRPGDHWCLCAGRWWEAYQHNCAPKVILGSTHINTLDIVPIDILRQYALDLN</sequence>
<dbReference type="Proteomes" id="UP000257039">
    <property type="component" value="Unassembled WGS sequence"/>
</dbReference>